<dbReference type="AlphaFoldDB" id="A0A6C0LMD1"/>
<keyword evidence="1" id="KW-0812">Transmembrane</keyword>
<keyword evidence="1" id="KW-1133">Transmembrane helix</keyword>
<name>A0A6C0LMD1_9ZZZZ</name>
<organism evidence="2">
    <name type="scientific">viral metagenome</name>
    <dbReference type="NCBI Taxonomy" id="1070528"/>
    <lineage>
        <taxon>unclassified sequences</taxon>
        <taxon>metagenomes</taxon>
        <taxon>organismal metagenomes</taxon>
    </lineage>
</organism>
<proteinExistence type="predicted"/>
<reference evidence="2" key="1">
    <citation type="journal article" date="2020" name="Nature">
        <title>Giant virus diversity and host interactions through global metagenomics.</title>
        <authorList>
            <person name="Schulz F."/>
            <person name="Roux S."/>
            <person name="Paez-Espino D."/>
            <person name="Jungbluth S."/>
            <person name="Walsh D.A."/>
            <person name="Denef V.J."/>
            <person name="McMahon K.D."/>
            <person name="Konstantinidis K.T."/>
            <person name="Eloe-Fadrosh E.A."/>
            <person name="Kyrpides N.C."/>
            <person name="Woyke T."/>
        </authorList>
    </citation>
    <scope>NUCLEOTIDE SEQUENCE</scope>
    <source>
        <strain evidence="2">GVMAG-M-3300027963-41</strain>
    </source>
</reference>
<protein>
    <submittedName>
        <fullName evidence="2">Uncharacterized protein</fullName>
    </submittedName>
</protein>
<evidence type="ECO:0000313" key="2">
    <source>
        <dbReference type="EMBL" id="QHU31687.1"/>
    </source>
</evidence>
<keyword evidence="1" id="KW-0472">Membrane</keyword>
<evidence type="ECO:0000256" key="1">
    <source>
        <dbReference type="SAM" id="Phobius"/>
    </source>
</evidence>
<accession>A0A6C0LMD1</accession>
<dbReference type="EMBL" id="MN740532">
    <property type="protein sequence ID" value="QHU31687.1"/>
    <property type="molecule type" value="Genomic_DNA"/>
</dbReference>
<feature type="transmembrane region" description="Helical" evidence="1">
    <location>
        <begin position="7"/>
        <end position="27"/>
    </location>
</feature>
<sequence length="58" mass="6514">MKHLIDVIMANMPIVLLVVIFVCLIYSEFSEISLSTSWDKMMDLLHGVVVGHQVKVLG</sequence>